<protein>
    <submittedName>
        <fullName evidence="2">Uncharacterized protein</fullName>
    </submittedName>
</protein>
<dbReference type="EMBL" id="VCKY01000037">
    <property type="protein sequence ID" value="TMR21833.1"/>
    <property type="molecule type" value="Genomic_DNA"/>
</dbReference>
<name>A0A5S4FME2_9ACTN</name>
<organism evidence="2 3">
    <name type="scientific">Nonomuraea turkmeniaca</name>
    <dbReference type="NCBI Taxonomy" id="103838"/>
    <lineage>
        <taxon>Bacteria</taxon>
        <taxon>Bacillati</taxon>
        <taxon>Actinomycetota</taxon>
        <taxon>Actinomycetes</taxon>
        <taxon>Streptosporangiales</taxon>
        <taxon>Streptosporangiaceae</taxon>
        <taxon>Nonomuraea</taxon>
    </lineage>
</organism>
<evidence type="ECO:0000313" key="3">
    <source>
        <dbReference type="Proteomes" id="UP000309128"/>
    </source>
</evidence>
<accession>A0A5S4FME2</accession>
<dbReference type="Proteomes" id="UP000309128">
    <property type="component" value="Unassembled WGS sequence"/>
</dbReference>
<dbReference type="RefSeq" id="WP_138666511.1">
    <property type="nucleotide sequence ID" value="NZ_VCKY01000037.1"/>
</dbReference>
<reference evidence="2 3" key="1">
    <citation type="submission" date="2019-05" db="EMBL/GenBank/DDBJ databases">
        <title>Draft genome sequence of Nonomuraea turkmeniaca DSM 43926.</title>
        <authorList>
            <person name="Saricaoglu S."/>
            <person name="Isik K."/>
        </authorList>
    </citation>
    <scope>NUCLEOTIDE SEQUENCE [LARGE SCALE GENOMIC DNA]</scope>
    <source>
        <strain evidence="2 3">DSM 43926</strain>
    </source>
</reference>
<comment type="caution">
    <text evidence="2">The sequence shown here is derived from an EMBL/GenBank/DDBJ whole genome shotgun (WGS) entry which is preliminary data.</text>
</comment>
<gene>
    <name evidence="2" type="ORF">ETD86_13620</name>
</gene>
<evidence type="ECO:0000313" key="2">
    <source>
        <dbReference type="EMBL" id="TMR21833.1"/>
    </source>
</evidence>
<keyword evidence="3" id="KW-1185">Reference proteome</keyword>
<sequence>MEVDAPPAGPGCPDPAALRPSGDDAGPGRVRLNLHHGKQGIGSASYGPALSDRYRLPVRRSAWSMMLGTMGRGC</sequence>
<evidence type="ECO:0000256" key="1">
    <source>
        <dbReference type="SAM" id="MobiDB-lite"/>
    </source>
</evidence>
<proteinExistence type="predicted"/>
<dbReference type="AlphaFoldDB" id="A0A5S4FME2"/>
<dbReference type="OrthoDB" id="10007578at2"/>
<feature type="region of interest" description="Disordered" evidence="1">
    <location>
        <begin position="1"/>
        <end position="31"/>
    </location>
</feature>